<evidence type="ECO:0000313" key="3">
    <source>
        <dbReference type="EMBL" id="BEG98579.1"/>
    </source>
</evidence>
<dbReference type="InterPro" id="IPR028098">
    <property type="entry name" value="Glyco_trans_4-like_N"/>
</dbReference>
<accession>A0ABN6Z240</accession>
<organism evidence="3 4">
    <name type="scientific">Bacteroides sedimenti</name>
    <dbReference type="NCBI Taxonomy" id="2136147"/>
    <lineage>
        <taxon>Bacteria</taxon>
        <taxon>Pseudomonadati</taxon>
        <taxon>Bacteroidota</taxon>
        <taxon>Bacteroidia</taxon>
        <taxon>Bacteroidales</taxon>
        <taxon>Bacteroidaceae</taxon>
        <taxon>Bacteroides</taxon>
    </lineage>
</organism>
<evidence type="ECO:0000313" key="4">
    <source>
        <dbReference type="Proteomes" id="UP001496674"/>
    </source>
</evidence>
<evidence type="ECO:0000259" key="2">
    <source>
        <dbReference type="Pfam" id="PF13439"/>
    </source>
</evidence>
<dbReference type="PANTHER" id="PTHR12526:SF630">
    <property type="entry name" value="GLYCOSYLTRANSFERASE"/>
    <property type="match status" value="1"/>
</dbReference>
<evidence type="ECO:0000259" key="1">
    <source>
        <dbReference type="Pfam" id="PF00534"/>
    </source>
</evidence>
<dbReference type="Gene3D" id="3.40.50.2000">
    <property type="entry name" value="Glycogen Phosphorylase B"/>
    <property type="match status" value="2"/>
</dbReference>
<dbReference type="EMBL" id="AP028055">
    <property type="protein sequence ID" value="BEG98579.1"/>
    <property type="molecule type" value="Genomic_DNA"/>
</dbReference>
<keyword evidence="3" id="KW-0808">Transferase</keyword>
<dbReference type="Proteomes" id="UP001496674">
    <property type="component" value="Chromosome"/>
</dbReference>
<dbReference type="CDD" id="cd03801">
    <property type="entry name" value="GT4_PimA-like"/>
    <property type="match status" value="1"/>
</dbReference>
<feature type="domain" description="Glycosyltransferase subfamily 4-like N-terminal" evidence="2">
    <location>
        <begin position="12"/>
        <end position="153"/>
    </location>
</feature>
<proteinExistence type="predicted"/>
<keyword evidence="4" id="KW-1185">Reference proteome</keyword>
<reference evidence="3 4" key="1">
    <citation type="submission" date="2023-04" db="EMBL/GenBank/DDBJ databases">
        <title>Draft genome sequence of acteroides sedimenti strain YN3PY1.</title>
        <authorList>
            <person name="Yoshida N."/>
        </authorList>
    </citation>
    <scope>NUCLEOTIDE SEQUENCE [LARGE SCALE GENOMIC DNA]</scope>
    <source>
        <strain evidence="3 4">YN3PY1</strain>
    </source>
</reference>
<dbReference type="SUPFAM" id="SSF53756">
    <property type="entry name" value="UDP-Glycosyltransferase/glycogen phosphorylase"/>
    <property type="match status" value="1"/>
</dbReference>
<dbReference type="PANTHER" id="PTHR12526">
    <property type="entry name" value="GLYCOSYLTRANSFERASE"/>
    <property type="match status" value="1"/>
</dbReference>
<name>A0ABN6Z240_9BACE</name>
<dbReference type="InterPro" id="IPR001296">
    <property type="entry name" value="Glyco_trans_1"/>
</dbReference>
<dbReference type="GO" id="GO:0016740">
    <property type="term" value="F:transferase activity"/>
    <property type="evidence" value="ECO:0007669"/>
    <property type="project" value="UniProtKB-KW"/>
</dbReference>
<protein>
    <submittedName>
        <fullName evidence="3">Group 1 glycosyl transferase</fullName>
    </submittedName>
</protein>
<dbReference type="Pfam" id="PF13439">
    <property type="entry name" value="Glyco_transf_4"/>
    <property type="match status" value="1"/>
</dbReference>
<dbReference type="RefSeq" id="WP_353333622.1">
    <property type="nucleotide sequence ID" value="NZ_AP028055.1"/>
</dbReference>
<dbReference type="Pfam" id="PF00534">
    <property type="entry name" value="Glycos_transf_1"/>
    <property type="match status" value="1"/>
</dbReference>
<feature type="domain" description="Glycosyl transferase family 1" evidence="1">
    <location>
        <begin position="156"/>
        <end position="324"/>
    </location>
</feature>
<gene>
    <name evidence="3" type="ORF">BSYN_08440</name>
</gene>
<sequence length="345" mass="39654">MKVLHLIFSLNIGGSESMMVDIANRQIVNNDVYVYIVNSAYNQILLDSFNDNIKIHLFNRKEGSKNPFKILEINWAIYKLKPDIVHCHDADINKIFFIHPFIKTLLTVHAIDLPLIRISKFNKIVAISSAVKEYLLKRKVSNVSVIYNGVETSTIDSKKDQIAHKPFKIVQVGRLNHCIKGQHILIEALMLLITKHKISDIHLDFIGEGSSFSFLKDLVNKYELADKVTFHGIKDRSFIYSNLKNYDLLVQPSIIEGFGLTVVEGMSAKIPVLVSKNDGPMEIIQNGKYGFYFEKENATDCANQIRKIIISREKVNQIVENAYEYCLKNFDIDKTVEKYFMEYQK</sequence>